<organism evidence="2 3">
    <name type="scientific">Pteropus alecto</name>
    <name type="common">Black flying fox</name>
    <dbReference type="NCBI Taxonomy" id="9402"/>
    <lineage>
        <taxon>Eukaryota</taxon>
        <taxon>Metazoa</taxon>
        <taxon>Chordata</taxon>
        <taxon>Craniata</taxon>
        <taxon>Vertebrata</taxon>
        <taxon>Euteleostomi</taxon>
        <taxon>Mammalia</taxon>
        <taxon>Eutheria</taxon>
        <taxon>Laurasiatheria</taxon>
        <taxon>Chiroptera</taxon>
        <taxon>Yinpterochiroptera</taxon>
        <taxon>Pteropodoidea</taxon>
        <taxon>Pteropodidae</taxon>
        <taxon>Pteropodinae</taxon>
        <taxon>Pteropus</taxon>
    </lineage>
</organism>
<protein>
    <submittedName>
        <fullName evidence="2">Uncharacterized protein</fullName>
    </submittedName>
</protein>
<proteinExistence type="predicted"/>
<accession>L5KIY9</accession>
<name>L5KIY9_PTEAL</name>
<dbReference type="EMBL" id="KB030697">
    <property type="protein sequence ID" value="ELK11297.1"/>
    <property type="molecule type" value="Genomic_DNA"/>
</dbReference>
<evidence type="ECO:0000313" key="3">
    <source>
        <dbReference type="Proteomes" id="UP000010552"/>
    </source>
</evidence>
<sequence>MSDVDPLNLHILTIQSPGETTERGMPSAARPKTTQLGWDSPSSSSVALANQHLSIVPKPVTSKDQRGWVS</sequence>
<evidence type="ECO:0000256" key="1">
    <source>
        <dbReference type="SAM" id="MobiDB-lite"/>
    </source>
</evidence>
<dbReference type="InParanoid" id="L5KIY9"/>
<keyword evidence="3" id="KW-1185">Reference proteome</keyword>
<reference evidence="3" key="1">
    <citation type="journal article" date="2013" name="Science">
        <title>Comparative analysis of bat genomes provides insight into the evolution of flight and immunity.</title>
        <authorList>
            <person name="Zhang G."/>
            <person name="Cowled C."/>
            <person name="Shi Z."/>
            <person name="Huang Z."/>
            <person name="Bishop-Lilly K.A."/>
            <person name="Fang X."/>
            <person name="Wynne J.W."/>
            <person name="Xiong Z."/>
            <person name="Baker M.L."/>
            <person name="Zhao W."/>
            <person name="Tachedjian M."/>
            <person name="Zhu Y."/>
            <person name="Zhou P."/>
            <person name="Jiang X."/>
            <person name="Ng J."/>
            <person name="Yang L."/>
            <person name="Wu L."/>
            <person name="Xiao J."/>
            <person name="Feng Y."/>
            <person name="Chen Y."/>
            <person name="Sun X."/>
            <person name="Zhang Y."/>
            <person name="Marsh G.A."/>
            <person name="Crameri G."/>
            <person name="Broder C.C."/>
            <person name="Frey K.G."/>
            <person name="Wang L.F."/>
            <person name="Wang J."/>
        </authorList>
    </citation>
    <scope>NUCLEOTIDE SEQUENCE [LARGE SCALE GENOMIC DNA]</scope>
</reference>
<feature type="compositionally biased region" description="Polar residues" evidence="1">
    <location>
        <begin position="32"/>
        <end position="44"/>
    </location>
</feature>
<dbReference type="AlphaFoldDB" id="L5KIY9"/>
<feature type="region of interest" description="Disordered" evidence="1">
    <location>
        <begin position="15"/>
        <end position="44"/>
    </location>
</feature>
<gene>
    <name evidence="2" type="ORF">PAL_GLEAN10000688</name>
</gene>
<evidence type="ECO:0000313" key="2">
    <source>
        <dbReference type="EMBL" id="ELK11297.1"/>
    </source>
</evidence>
<dbReference type="Proteomes" id="UP000010552">
    <property type="component" value="Unassembled WGS sequence"/>
</dbReference>